<comment type="caution">
    <text evidence="6">The sequence shown here is derived from an EMBL/GenBank/DDBJ whole genome shotgun (WGS) entry which is preliminary data.</text>
</comment>
<dbReference type="GO" id="GO:0007165">
    <property type="term" value="P:signal transduction"/>
    <property type="evidence" value="ECO:0007669"/>
    <property type="project" value="UniProtKB-KW"/>
</dbReference>
<dbReference type="GO" id="GO:0005886">
    <property type="term" value="C:plasma membrane"/>
    <property type="evidence" value="ECO:0007669"/>
    <property type="project" value="TreeGrafter"/>
</dbReference>
<keyword evidence="3" id="KW-0807">Transducer</keyword>
<protein>
    <submittedName>
        <fullName evidence="6">Methyl-accepting chemotaxis protein</fullName>
    </submittedName>
</protein>
<feature type="transmembrane region" description="Helical" evidence="4">
    <location>
        <begin position="114"/>
        <end position="132"/>
    </location>
</feature>
<feature type="domain" description="Methyl-accepting transducer" evidence="5">
    <location>
        <begin position="210"/>
        <end position="460"/>
    </location>
</feature>
<dbReference type="Proteomes" id="UP001254832">
    <property type="component" value="Unassembled WGS sequence"/>
</dbReference>
<evidence type="ECO:0000259" key="5">
    <source>
        <dbReference type="PROSITE" id="PS50111"/>
    </source>
</evidence>
<feature type="transmembrane region" description="Helical" evidence="4">
    <location>
        <begin position="15"/>
        <end position="34"/>
    </location>
</feature>
<keyword evidence="1" id="KW-0145">Chemotaxis</keyword>
<dbReference type="AlphaFoldDB" id="A0AAP5HAP5"/>
<sequence>MVKGALTELDKRNRLFIKILWIMLAFSIVTDIMIGLGMNIILMLVGIGGTSCAVATFMTYKRIWVTSIKYFIACIVTLIVVMLIVFDPNPVISTYFLVYVNLAIMALYADYKTIIFTGVLGAGVSTYIFMLPEYGDRLFAGDSLLYLYLYLGFATAALAFGANFSQRLQKQVTERQQETLEAKKVADHLLEQLKASVLTLDQFSNNQQEGVRTTGEISKEVTLSFTEMTSSIEAQTGSVMRVNETSQTINQTVGTLLDGTRELQNYAAENTRLTEQSSTQMGVLSADVENVHQMMGSTVEMMQKLNSDNERISSIVSVIQELAEQTNLLALNAAIEAARAGEHGRGFAVVSDEVRKLADSSRKAAAEIDGILSNIRSQISGLHGQVVHGQTAVATSRTVSQEVSDLIEQIHENMERMKEHTDRVGESSNHLHVQQNEMVDSMSHIAGITQENMASVEDMHQNMRTQDSKMTDMISDYAKLDQLITSMKKLVATS</sequence>
<dbReference type="Pfam" id="PF00015">
    <property type="entry name" value="MCPsignal"/>
    <property type="match status" value="1"/>
</dbReference>
<dbReference type="SMART" id="SM00283">
    <property type="entry name" value="MA"/>
    <property type="match status" value="1"/>
</dbReference>
<dbReference type="PANTHER" id="PTHR43531">
    <property type="entry name" value="PROTEIN ICFG"/>
    <property type="match status" value="1"/>
</dbReference>
<evidence type="ECO:0000313" key="7">
    <source>
        <dbReference type="Proteomes" id="UP001254832"/>
    </source>
</evidence>
<dbReference type="PROSITE" id="PS50111">
    <property type="entry name" value="CHEMOTAXIS_TRANSDUC_2"/>
    <property type="match status" value="1"/>
</dbReference>
<evidence type="ECO:0000256" key="3">
    <source>
        <dbReference type="PROSITE-ProRule" id="PRU00284"/>
    </source>
</evidence>
<feature type="transmembrane region" description="Helical" evidence="4">
    <location>
        <begin position="40"/>
        <end position="60"/>
    </location>
</feature>
<name>A0AAP5HAP5_PAEAM</name>
<gene>
    <name evidence="6" type="ORF">J2W91_005576</name>
</gene>
<reference evidence="6" key="1">
    <citation type="submission" date="2023-07" db="EMBL/GenBank/DDBJ databases">
        <title>Sorghum-associated microbial communities from plants grown in Nebraska, USA.</title>
        <authorList>
            <person name="Schachtman D."/>
        </authorList>
    </citation>
    <scope>NUCLEOTIDE SEQUENCE</scope>
    <source>
        <strain evidence="6">BE80</strain>
    </source>
</reference>
<organism evidence="6 7">
    <name type="scientific">Paenibacillus amylolyticus</name>
    <dbReference type="NCBI Taxonomy" id="1451"/>
    <lineage>
        <taxon>Bacteria</taxon>
        <taxon>Bacillati</taxon>
        <taxon>Bacillota</taxon>
        <taxon>Bacilli</taxon>
        <taxon>Bacillales</taxon>
        <taxon>Paenibacillaceae</taxon>
        <taxon>Paenibacillus</taxon>
    </lineage>
</organism>
<accession>A0AAP5HAP5</accession>
<evidence type="ECO:0000256" key="4">
    <source>
        <dbReference type="SAM" id="Phobius"/>
    </source>
</evidence>
<dbReference type="EMBL" id="JAVDTR010000022">
    <property type="protein sequence ID" value="MDR6727051.1"/>
    <property type="molecule type" value="Genomic_DNA"/>
</dbReference>
<dbReference type="SUPFAM" id="SSF58104">
    <property type="entry name" value="Methyl-accepting chemotaxis protein (MCP) signaling domain"/>
    <property type="match status" value="1"/>
</dbReference>
<proteinExistence type="inferred from homology"/>
<dbReference type="Gene3D" id="1.10.287.950">
    <property type="entry name" value="Methyl-accepting chemotaxis protein"/>
    <property type="match status" value="1"/>
</dbReference>
<feature type="transmembrane region" description="Helical" evidence="4">
    <location>
        <begin position="67"/>
        <end position="86"/>
    </location>
</feature>
<evidence type="ECO:0000256" key="1">
    <source>
        <dbReference type="ARBA" id="ARBA00022500"/>
    </source>
</evidence>
<dbReference type="InterPro" id="IPR051310">
    <property type="entry name" value="MCP_chemotaxis"/>
</dbReference>
<evidence type="ECO:0000313" key="6">
    <source>
        <dbReference type="EMBL" id="MDR6727051.1"/>
    </source>
</evidence>
<dbReference type="InterPro" id="IPR004089">
    <property type="entry name" value="MCPsignal_dom"/>
</dbReference>
<evidence type="ECO:0000256" key="2">
    <source>
        <dbReference type="ARBA" id="ARBA00029447"/>
    </source>
</evidence>
<comment type="similarity">
    <text evidence="2">Belongs to the methyl-accepting chemotaxis (MCP) protein family.</text>
</comment>
<dbReference type="GO" id="GO:0006935">
    <property type="term" value="P:chemotaxis"/>
    <property type="evidence" value="ECO:0007669"/>
    <property type="project" value="UniProtKB-KW"/>
</dbReference>
<keyword evidence="4" id="KW-0812">Transmembrane</keyword>
<dbReference type="GO" id="GO:0004888">
    <property type="term" value="F:transmembrane signaling receptor activity"/>
    <property type="evidence" value="ECO:0007669"/>
    <property type="project" value="TreeGrafter"/>
</dbReference>
<dbReference type="RefSeq" id="WP_310145700.1">
    <property type="nucleotide sequence ID" value="NZ_JAVDTR010000022.1"/>
</dbReference>
<keyword evidence="4" id="KW-1133">Transmembrane helix</keyword>
<dbReference type="PANTHER" id="PTHR43531:SF11">
    <property type="entry name" value="METHYL-ACCEPTING CHEMOTAXIS PROTEIN 3"/>
    <property type="match status" value="1"/>
</dbReference>
<keyword evidence="4" id="KW-0472">Membrane</keyword>
<feature type="transmembrane region" description="Helical" evidence="4">
    <location>
        <begin position="144"/>
        <end position="165"/>
    </location>
</feature>
<feature type="transmembrane region" description="Helical" evidence="4">
    <location>
        <begin position="92"/>
        <end position="109"/>
    </location>
</feature>